<evidence type="ECO:0000259" key="2">
    <source>
        <dbReference type="Pfam" id="PF13472"/>
    </source>
</evidence>
<comment type="caution">
    <text evidence="3">The sequence shown here is derived from an EMBL/GenBank/DDBJ whole genome shotgun (WGS) entry which is preliminary data.</text>
</comment>
<organism evidence="3 4">
    <name type="scientific">Subtercola frigoramans</name>
    <dbReference type="NCBI Taxonomy" id="120298"/>
    <lineage>
        <taxon>Bacteria</taxon>
        <taxon>Bacillati</taxon>
        <taxon>Actinomycetota</taxon>
        <taxon>Actinomycetes</taxon>
        <taxon>Micrococcales</taxon>
        <taxon>Microbacteriaceae</taxon>
        <taxon>Subtercola</taxon>
    </lineage>
</organism>
<gene>
    <name evidence="3" type="ORF">JOE66_002694</name>
</gene>
<keyword evidence="1" id="KW-0732">Signal</keyword>
<dbReference type="InterPro" id="IPR037460">
    <property type="entry name" value="SEST-like"/>
</dbReference>
<evidence type="ECO:0000313" key="3">
    <source>
        <dbReference type="EMBL" id="MBM7473060.1"/>
    </source>
</evidence>
<proteinExistence type="predicted"/>
<dbReference type="Proteomes" id="UP000776164">
    <property type="component" value="Unassembled WGS sequence"/>
</dbReference>
<feature type="domain" description="SGNH hydrolase-type esterase" evidence="2">
    <location>
        <begin position="53"/>
        <end position="314"/>
    </location>
</feature>
<dbReference type="PANTHER" id="PTHR37981">
    <property type="entry name" value="LIPASE 2"/>
    <property type="match status" value="1"/>
</dbReference>
<dbReference type="InterPro" id="IPR036514">
    <property type="entry name" value="SGNH_hydro_sf"/>
</dbReference>
<evidence type="ECO:0000313" key="4">
    <source>
        <dbReference type="Proteomes" id="UP000776164"/>
    </source>
</evidence>
<feature type="chain" id="PRO_5046659352" evidence="1">
    <location>
        <begin position="38"/>
        <end position="331"/>
    </location>
</feature>
<sequence>MKLTRFRSRKTTRAITVLAAVAVASLFAVGAAGSASAAPLSAKSNKTIVNYVALGDSYSSGLGLKNFTGPAGCARSSNNYANHIANNLKLKLTDVSCDGAAADNIWKTPETLAGGSTVPIQTSALSASTDLVTITVGGNGLKFTDIAAVCAAKSPTGPLVLPPLSAFPNCQSYFAYAHTNFANVVNFSVIPDLRATYAAIRAAAPNAKVFVLGFPTIAPSAPTPTCFSPLTTANSYPFTTSDTPFLHGVETLFANAIRTEATNAGFTYVPTFEESSDDSLCVRHPYVNGVNATLTSTGVPVIDPASLHLNYKGMDFFADTAQPLIAAALGR</sequence>
<reference evidence="3 4" key="1">
    <citation type="submission" date="2021-01" db="EMBL/GenBank/DDBJ databases">
        <title>Sequencing the genomes of 1000 actinobacteria strains.</title>
        <authorList>
            <person name="Klenk H.-P."/>
        </authorList>
    </citation>
    <scope>NUCLEOTIDE SEQUENCE [LARGE SCALE GENOMIC DNA]</scope>
    <source>
        <strain evidence="3 4">DSM 13057</strain>
    </source>
</reference>
<dbReference type="RefSeq" id="WP_205110237.1">
    <property type="nucleotide sequence ID" value="NZ_BAAAHT010000009.1"/>
</dbReference>
<keyword evidence="4" id="KW-1185">Reference proteome</keyword>
<dbReference type="PANTHER" id="PTHR37981:SF1">
    <property type="entry name" value="SGNH HYDROLASE-TYPE ESTERASE DOMAIN-CONTAINING PROTEIN"/>
    <property type="match status" value="1"/>
</dbReference>
<name>A0ABS2L8L2_9MICO</name>
<accession>A0ABS2L8L2</accession>
<dbReference type="SUPFAM" id="SSF52266">
    <property type="entry name" value="SGNH hydrolase"/>
    <property type="match status" value="1"/>
</dbReference>
<dbReference type="EMBL" id="JAFBBU010000001">
    <property type="protein sequence ID" value="MBM7473060.1"/>
    <property type="molecule type" value="Genomic_DNA"/>
</dbReference>
<dbReference type="Gene3D" id="3.40.50.1110">
    <property type="entry name" value="SGNH hydrolase"/>
    <property type="match status" value="1"/>
</dbReference>
<protein>
    <submittedName>
        <fullName evidence="3">Lysophospholipase L1-like esterase</fullName>
    </submittedName>
</protein>
<dbReference type="Pfam" id="PF13472">
    <property type="entry name" value="Lipase_GDSL_2"/>
    <property type="match status" value="1"/>
</dbReference>
<evidence type="ECO:0000256" key="1">
    <source>
        <dbReference type="SAM" id="SignalP"/>
    </source>
</evidence>
<dbReference type="InterPro" id="IPR013830">
    <property type="entry name" value="SGNH_hydro"/>
</dbReference>
<feature type="signal peptide" evidence="1">
    <location>
        <begin position="1"/>
        <end position="37"/>
    </location>
</feature>